<organism evidence="1 2">
    <name type="scientific">Pseudonocardia lutea</name>
    <dbReference type="NCBI Taxonomy" id="2172015"/>
    <lineage>
        <taxon>Bacteria</taxon>
        <taxon>Bacillati</taxon>
        <taxon>Actinomycetota</taxon>
        <taxon>Actinomycetes</taxon>
        <taxon>Pseudonocardiales</taxon>
        <taxon>Pseudonocardiaceae</taxon>
        <taxon>Pseudonocardia</taxon>
    </lineage>
</organism>
<proteinExistence type="predicted"/>
<dbReference type="InterPro" id="IPR009959">
    <property type="entry name" value="Cyclase_SnoaL-like"/>
</dbReference>
<dbReference type="Proteomes" id="UP001596119">
    <property type="component" value="Unassembled WGS sequence"/>
</dbReference>
<dbReference type="Pfam" id="PF07366">
    <property type="entry name" value="SnoaL"/>
    <property type="match status" value="1"/>
</dbReference>
<evidence type="ECO:0000313" key="1">
    <source>
        <dbReference type="EMBL" id="MFC5947137.1"/>
    </source>
</evidence>
<dbReference type="PANTHER" id="PTHR38436:SF1">
    <property type="entry name" value="ESTER CYCLASE"/>
    <property type="match status" value="1"/>
</dbReference>
<keyword evidence="2" id="KW-1185">Reference proteome</keyword>
<gene>
    <name evidence="1" type="ORF">ACFQH9_02445</name>
</gene>
<dbReference type="EMBL" id="JBHSQK010000005">
    <property type="protein sequence ID" value="MFC5947137.1"/>
    <property type="molecule type" value="Genomic_DNA"/>
</dbReference>
<sequence>MSTDTVTDRLARAKQLVDEFVQALFTRGELDAVDRYLAPQYVDHDPPVPDAPSGREALRRAAAMFRAAFPDWHSDLEQLVAEGDVVVERFTARGTHRGEFLGVPPTGGPVELAGINIFRIEDDLIVERWGRLDELGLLRRLGLVPAAVNAPTSP</sequence>
<dbReference type="PANTHER" id="PTHR38436">
    <property type="entry name" value="POLYKETIDE CYCLASE SNOAL-LIKE DOMAIN"/>
    <property type="match status" value="1"/>
</dbReference>
<name>A0ABW1I0I0_9PSEU</name>
<dbReference type="Gene3D" id="3.10.450.50">
    <property type="match status" value="1"/>
</dbReference>
<reference evidence="2" key="1">
    <citation type="journal article" date="2019" name="Int. J. Syst. Evol. Microbiol.">
        <title>The Global Catalogue of Microorganisms (GCM) 10K type strain sequencing project: providing services to taxonomists for standard genome sequencing and annotation.</title>
        <authorList>
            <consortium name="The Broad Institute Genomics Platform"/>
            <consortium name="The Broad Institute Genome Sequencing Center for Infectious Disease"/>
            <person name="Wu L."/>
            <person name="Ma J."/>
        </authorList>
    </citation>
    <scope>NUCLEOTIDE SEQUENCE [LARGE SCALE GENOMIC DNA]</scope>
    <source>
        <strain evidence="2">CGMCC 4.7397</strain>
    </source>
</reference>
<dbReference type="RefSeq" id="WP_379563697.1">
    <property type="nucleotide sequence ID" value="NZ_JBHSQK010000005.1"/>
</dbReference>
<dbReference type="InterPro" id="IPR032710">
    <property type="entry name" value="NTF2-like_dom_sf"/>
</dbReference>
<evidence type="ECO:0000313" key="2">
    <source>
        <dbReference type="Proteomes" id="UP001596119"/>
    </source>
</evidence>
<accession>A0ABW1I0I0</accession>
<protein>
    <submittedName>
        <fullName evidence="1">Ester cyclase</fullName>
    </submittedName>
</protein>
<dbReference type="SUPFAM" id="SSF54427">
    <property type="entry name" value="NTF2-like"/>
    <property type="match status" value="1"/>
</dbReference>
<comment type="caution">
    <text evidence="1">The sequence shown here is derived from an EMBL/GenBank/DDBJ whole genome shotgun (WGS) entry which is preliminary data.</text>
</comment>